<feature type="transmembrane region" description="Helical" evidence="1">
    <location>
        <begin position="374"/>
        <end position="405"/>
    </location>
</feature>
<accession>A0ABQ2R7U5</accession>
<feature type="transmembrane region" description="Helical" evidence="1">
    <location>
        <begin position="207"/>
        <end position="228"/>
    </location>
</feature>
<keyword evidence="1" id="KW-0812">Transmembrane</keyword>
<feature type="transmembrane region" description="Helical" evidence="1">
    <location>
        <begin position="321"/>
        <end position="340"/>
    </location>
</feature>
<dbReference type="EMBL" id="BMQX01000009">
    <property type="protein sequence ID" value="GGQ15622.1"/>
    <property type="molecule type" value="Genomic_DNA"/>
</dbReference>
<dbReference type="Pfam" id="PF03594">
    <property type="entry name" value="BenE"/>
    <property type="match status" value="1"/>
</dbReference>
<evidence type="ECO:0000313" key="2">
    <source>
        <dbReference type="EMBL" id="GGQ15622.1"/>
    </source>
</evidence>
<comment type="caution">
    <text evidence="2">The sequence shown here is derived from an EMBL/GenBank/DDBJ whole genome shotgun (WGS) entry which is preliminary data.</text>
</comment>
<evidence type="ECO:0000256" key="1">
    <source>
        <dbReference type="SAM" id="Phobius"/>
    </source>
</evidence>
<feature type="transmembrane region" description="Helical" evidence="1">
    <location>
        <begin position="49"/>
        <end position="69"/>
    </location>
</feature>
<feature type="transmembrane region" description="Helical" evidence="1">
    <location>
        <begin position="280"/>
        <end position="300"/>
    </location>
</feature>
<reference evidence="3" key="1">
    <citation type="journal article" date="2019" name="Int. J. Syst. Evol. Microbiol.">
        <title>The Global Catalogue of Microorganisms (GCM) 10K type strain sequencing project: providing services to taxonomists for standard genome sequencing and annotation.</title>
        <authorList>
            <consortium name="The Broad Institute Genomics Platform"/>
            <consortium name="The Broad Institute Genome Sequencing Center for Infectious Disease"/>
            <person name="Wu L."/>
            <person name="Ma J."/>
        </authorList>
    </citation>
    <scope>NUCLEOTIDE SEQUENCE [LARGE SCALE GENOMIC DNA]</scope>
    <source>
        <strain evidence="3">JCM 32306</strain>
    </source>
</reference>
<feature type="transmembrane region" description="Helical" evidence="1">
    <location>
        <begin position="175"/>
        <end position="195"/>
    </location>
</feature>
<keyword evidence="3" id="KW-1185">Reference proteome</keyword>
<organism evidence="2 3">
    <name type="scientific">Shewanella litoralis</name>
    <dbReference type="NCBI Taxonomy" id="2282700"/>
    <lineage>
        <taxon>Bacteria</taxon>
        <taxon>Pseudomonadati</taxon>
        <taxon>Pseudomonadota</taxon>
        <taxon>Gammaproteobacteria</taxon>
        <taxon>Alteromonadales</taxon>
        <taxon>Shewanellaceae</taxon>
        <taxon>Shewanella</taxon>
    </lineage>
</organism>
<dbReference type="PANTHER" id="PTHR30199:SF0">
    <property type="entry name" value="INNER MEMBRANE PROTEIN YDCO"/>
    <property type="match status" value="1"/>
</dbReference>
<protein>
    <submittedName>
        <fullName evidence="2">Benzoate transporter</fullName>
    </submittedName>
</protein>
<sequence>MDFIMSKQGIAISHISAGFTAVLVGYTSSVMIVIQAATQAGANAAQVSSSLLALGLAMGVTSIGFSWYYKTPILTAWSTPGAAMLIGVVGEFSLNQVIGAYIISAGLITLSGFIKPLTRLLSSIPPALAAAMLAAILLPFCVKAFIPLSDEPKLFCLLFISFMLAKQWLPRYAMAILLIVAIGYAIQADVFNSAIRQQFNLSIASPIWITPEFTLLPILNISIPLYIITMLSQNLPGLAMLKSYGYLNQEKSSVSLDGSEKDYHAHGSPLLIGSGFSTMLLAPFGVFSVNLAAISAAICMDSSVDDDPQQRYRATLWAGGFYIIAGLWAGAVVTLFMTLPTTIGDILAGLALMGTLLMCLHSAFDAVKYRESALLTFVCTLSGITFLGVGAAVWGLLLGLAHLGISQKRN</sequence>
<feature type="transmembrane region" description="Helical" evidence="1">
    <location>
        <begin position="12"/>
        <end position="37"/>
    </location>
</feature>
<feature type="transmembrane region" description="Helical" evidence="1">
    <location>
        <begin position="123"/>
        <end position="142"/>
    </location>
</feature>
<dbReference type="NCBIfam" id="TIGR00843">
    <property type="entry name" value="benE"/>
    <property type="match status" value="1"/>
</dbReference>
<dbReference type="Proteomes" id="UP000619118">
    <property type="component" value="Unassembled WGS sequence"/>
</dbReference>
<dbReference type="PANTHER" id="PTHR30199">
    <property type="entry name" value="MFS FAMILY TRANSPORTER, PREDICTED SUBSTRATE BENZOATE"/>
    <property type="match status" value="1"/>
</dbReference>
<evidence type="ECO:0000313" key="3">
    <source>
        <dbReference type="Proteomes" id="UP000619118"/>
    </source>
</evidence>
<keyword evidence="1" id="KW-1133">Transmembrane helix</keyword>
<gene>
    <name evidence="2" type="ORF">GCM10009411_15000</name>
</gene>
<name>A0ABQ2R7U5_9GAMM</name>
<feature type="transmembrane region" description="Helical" evidence="1">
    <location>
        <begin position="346"/>
        <end position="367"/>
    </location>
</feature>
<feature type="transmembrane region" description="Helical" evidence="1">
    <location>
        <begin position="81"/>
        <end position="103"/>
    </location>
</feature>
<dbReference type="InterPro" id="IPR004711">
    <property type="entry name" value="Benzoate_Transporter"/>
</dbReference>
<proteinExistence type="predicted"/>
<keyword evidence="1" id="KW-0472">Membrane</keyword>